<feature type="compositionally biased region" description="Polar residues" evidence="1">
    <location>
        <begin position="3671"/>
        <end position="3688"/>
    </location>
</feature>
<evidence type="ECO:0000313" key="3">
    <source>
        <dbReference type="Proteomes" id="UP000694865"/>
    </source>
</evidence>
<dbReference type="NCBIfam" id="NF047352">
    <property type="entry name" value="P_loop_sacsin"/>
    <property type="match status" value="2"/>
</dbReference>
<dbReference type="InterPro" id="IPR007842">
    <property type="entry name" value="HEPN_dom"/>
</dbReference>
<protein>
    <submittedName>
        <fullName evidence="4">Sacsin-like</fullName>
    </submittedName>
</protein>
<feature type="region of interest" description="Disordered" evidence="1">
    <location>
        <begin position="3669"/>
        <end position="3688"/>
    </location>
</feature>
<name>A0ABM0M6G4_SACKO</name>
<sequence>MDSSDSDEDFGQEVPPLYLYLKRILDKYPEGGQILKEIIQNADDAGATEVKFLYDNTEYPTDGLWSDKLKEFHGPALYAYNNAVFEDKDWWNIQRPEQSGKADDPLKVGRFGLGFNSVYHITDLPSILSGKYLGVFDPLEKVFAYDQFKNKHYHQKPGKKWKLKGELLSNDHTPYSNQFEPYLGIFGCDESSFQRGKFNGTIFRFPLRKTESQLSGNIISRDRIMGPDGWITLFRTDVDLTLLFLKNIESISVYERNGQNAKSILLYSASIVKPIIDRVRTQKSAFLDLVKTKKVADPISIDMEIKLEDQIKEEVKRWVVVHQIPSSVLSKELSCLADDEEIRLLPWVGAAMQISNSMSEYGGRIFCFLPLPPSQTTGLPVHIHGYFGLGDNRRSIKWPDMESQQDKTARWNQLLTSEAIPEVYVKLITSLIHEYKLEPKCVYAAWPDPCKITSDNWKWLLEKLLKLLLENDVFYTEANSGTWIGLKTAIFNTSQNSVSSIVNQDVVKLLLDHGQPIVNLPMHILEWLKVSNAALNILMPASVRRFLKSIWHQNLERRTKLNILEYILTDAQYNDLNGLHLLPLANGTFTSFSSVGDSKKVFIATQSCPQYLLPNMDNRFLDGSLPHLLKSKLEDASKYTQLSVLNPDIVAQNLRSALPSKWTAGLESTIMWSQVRSDQYPPPEWLSQFWNWFICQKQLSITVLESLPLIPLKNCSSTIELLKLKSGPKAIFRGTLPEDIVRVVEMCSGFVIHEQPYLQRLPLKKYIASSDADGVLTVFENIGIGVVQQKLKSNPVLANSLCTFLAQQNGYVCDKHRHTLKQLPIFGTIMGSTCISVNECALIAPSEYNDIPCNKIKKQTLTGGDINTLNLAKALGAKQLRFDEYLENYILCEVENQYFSYQEVTQIMEWVLNCPQYDYIVKKYRCIQSRGGQLSKPCEIIDPDNSLLKVLLGESGLPVDTYIQPKLIKLIRRVGLMEESNVSPDIIYSIAKNLDCQRRKCTPDTMQKAHCLLKYVNKYSNKLNTYTNDRGNIKLLLDRLKSLAWLPCEVNRPKDYPSFIPWFGDDDVQHSRCLFTPREITSHDHYKKIGGVMPIIPVQHQNHSLFHAFQWQTLDGMKSYDHVQKVVMQMKLIVDSAEEVVQNMLKPLEDMIFEIYSFLSKSNIEWVRHWINVNGGNTLKWIWHGRGFTSANNVAFASNLHINLQPYLFTLPLTLAEEHSQLFKEMHISKEFNPRALTDVLHRIKKKHCGTISSKDVETDLKLSCEIIHLLCKDSILKDDIQKSILVPAKMHDTSKLQLVEVNLCLYRDREFLPDDLTDNSFYIVHDDIPNVTARKLGLQPLSNHVAPTDNLGYDLAGPHESVINAIKRNLEMYKEGVDIFKELIQNADDADATEIRFLIDQRQNVDLQLKLLDPGMKHCHGPALWSYNDAMFSSEDIKNICDIAAASKKDKLDKIGRFGLGFTSVYHVTDVPSVVSGSHIMIFDPRMTHLKSRIHNPSQPGIKLNLQEESHQQTLSVCVDQFQPYHEIFGCNISEDFKFNGTLFRLPLRNHYQASDQMENRITDAVYDDKQKLQKLISQLKESAPSLLLFTQNVKKLSIWELKTGSKSGAEAVKMLTIEVNLTQQLPRQIASVSKCPVIDQLRQQSNILNATSKWVNSGHDNPPESTSLIEVVFESQLSKSMKTRRQKDIWLVSSCASMGAAFKAAQQDDGRKQGVLPCGGVAAQLKTGVNGLNPLPLEGQLYSFLPVTIQTGLPIHLNAPFALQPNRRHIWSKSSVSRRNTEFEGEWNLCLLIDVLGKAFINLLTDMIQLQINGTVGRHDFHTLWPNLESTESDFHPFVRAFYESLSGNHASGPPQVIYNESQWVTLNECLFLGTDLQQETQIVKYATIILNEYCKPKRVVKLNEAIEKCIKEFGTGQVIQENVYDITRFYKDVFFKYTEDISLDIKNPLLLYLLDIRIGSQKDVRFDKYLKEIPCFPVTPDGYIVDVPHNLVHPESLVGNLFDDSDGRFPYGDGFLSKERLLSLIDLGMATDELSWEDLLGRAQSVMEVCQTHGFKAAVLRTKVILKVMNNLLKQGKSPSLYDVKRLTRTSFLPVLKKPDDYPCDWMGEENFADGASLFSKGCVYHLGSVAQILDDSCIDSSGDLSQEIMKILGVKNSAPIDNVLLQLQHVLKYPKAKKTMIMCSEIYQYLQQVLCEEVTTNSGNTSIQIRAGHEKNIEELQSLKVFFVDDMFVGANQLAFKWTEVAAPYLYKVPKNLMKCKKLLQVCGVRESFDNDDYLDVLTKLKERHGNGSLPEQDLRLALIMLNTLDSSDDFYEITNLYAPDTETILRNVKDLTFDDAPWLINKAQFIYAHHAINWKQADKFGIIAARKKRSNEFSLPLGCAQRFDTDVRNMMDRFKDEACKCLLFLTNVEVITLSEILKTGEIKQLYKAEAKLFGDSKLRREDIATHMLNHKKMNVTDIPLKLVDYNLQICDSRNKNEEWLVVQQFGFHNSPDIDLAGEEELGKLLPRVGVAALVEDCKAAQKYNSFSPSFVKSELKRSFNAYCFLPLPITTDLPVHVNGHFALDRSRRYIWSDIGTHQTVRSIWNKLLIEHALAPAYANLIMLAGQRYVTATVQDKLEWYHNLFPSYSSENKTAAGVSWASKGIWRHLSAKTLQVMSTDAMHVLPLVRQRGSHMELTWHEPLNEDDQVYFNCFEKHEDLETFLLNAGMKLITSTIKIYNSFHYADVAVKKVNPVDVVTFMRSDKCHIGSLPCSIVDTTYCNANIFKKVLHYILDGLEHPNSLDGLPLLLRGDHYIDEFHPHNAHFLTWYADLLPGLKDKFISNEVTKILVEFERKKSGDSVTTVWADFTPQDLCRYIDTVLPVKWFDVRQHVNLDSESETIMAWMALLWRYLCSREDKDVIEPIQQWPIIPTSKGMFVSPSQGKTVLSLSKYEESLSLQSKVIDFLRKVGCPEVKFDLLDKDKATSLSKVKFIKAADGSMQSADYFFHGRNEVFKMMVEKRRLLPDSFIAYKWSDFLIKLGVNDTVTQDLFLEYANEVASEALRLRSCDMTVVLEKSRTLARELSVNESLHYPSFLKEVSTIKYIPPVPIRGELLEIYPLENESAMFICLKGNVSSRHMKLSWSNSSLLPDWAIPKKRSHIPRNNEAINLHECLGILDKPSVDTVINHCQNVCHHLAGKNSAEKQHTIPKIRKLLAKVLEDVYDFLTDYQNKPHLMSRLHNTPLVLVDQHKVLVRANQLAYKFDHLGEDDLQPYMYVPPRSFGKYEGFLKSLGAEESATFRQYSDVLSKIHSKCEDRVMLPTEKDRAMKATKGLFYYLYEHKQMTCDVSKLYLPTTRDQLKLSSDLFYGSRSLLYRIDTDKYEFAVPLRDCDCHADMNIDLLPENLRPKNISKFVVAKVDPQCKCCIAGESCPMLEYVEKRMKSTEFAQCILRLVHHQTKKCDENQITMMKEKIQICCMTDLKTKLFNQKQNTYIEGSEKALMTFLEDKQKLYISHSDTPFDLKLFQRVAAAVNKMISYQLKDPSIIHILLSSDIESFHDLLTNDFEIPELQNQIEAIQENKHSPGKNVPMDIHHLLDDDPINIFRKGEIVALRRSIEVDENDRDIYDYIFAKITQVISSDAEDELGLSTKYKIDDGSCDEKVVSGIDLYKFLRPNPPTGQAVVSHSNQTNSSDASSQDIKLEEAKDIIKKTLCEAFNMPKVECDKIVRRLYKRWHPDKNPKNPVLATAAFQYLRQKLEIRESGGTTGESYRRQYNRWDAEARNQRSQSEQYHREYGRHYRSGRFSESNIPPSFNRSTPKPREARVWFKQAECDLQAALVNIKSINPSAEWVCFQVHQAAEKALKAAKFATDGDPVLNCTNLTSLMHAVQSHPDCPPDVEEDVAELVQNRCDFSNTRYPQRLMTPNERYNICEAKDAVKCAQRLLDKMKQFIGIRRF</sequence>
<evidence type="ECO:0000256" key="1">
    <source>
        <dbReference type="SAM" id="MobiDB-lite"/>
    </source>
</evidence>
<dbReference type="RefSeq" id="XP_006815605.1">
    <property type="nucleotide sequence ID" value="XM_006815542.1"/>
</dbReference>
<dbReference type="Pfam" id="PF25794">
    <property type="entry name" value="SACS"/>
    <property type="match status" value="2"/>
</dbReference>
<dbReference type="Gene3D" id="1.20.120.330">
    <property type="entry name" value="Nucleotidyltransferases domain 2"/>
    <property type="match status" value="1"/>
</dbReference>
<gene>
    <name evidence="4" type="primary">LOC100372569</name>
</gene>
<dbReference type="Pfam" id="PF05168">
    <property type="entry name" value="HEPN"/>
    <property type="match status" value="1"/>
</dbReference>
<dbReference type="Gene3D" id="1.10.287.110">
    <property type="entry name" value="DnaJ domain"/>
    <property type="match status" value="1"/>
</dbReference>
<proteinExistence type="predicted"/>
<reference evidence="4" key="1">
    <citation type="submission" date="2025-08" db="UniProtKB">
        <authorList>
            <consortium name="RefSeq"/>
        </authorList>
    </citation>
    <scope>IDENTIFICATION</scope>
    <source>
        <tissue evidence="4">Testes</tissue>
    </source>
</reference>
<evidence type="ECO:0000313" key="4">
    <source>
        <dbReference type="RefSeq" id="XP_006815605.1"/>
    </source>
</evidence>
<dbReference type="Gene3D" id="3.30.565.10">
    <property type="entry name" value="Histidine kinase-like ATPase, C-terminal domain"/>
    <property type="match status" value="1"/>
</dbReference>
<feature type="domain" description="HEPN" evidence="2">
    <location>
        <begin position="3817"/>
        <end position="3933"/>
    </location>
</feature>
<dbReference type="GeneID" id="100372569"/>
<evidence type="ECO:0000259" key="2">
    <source>
        <dbReference type="SMART" id="SM00748"/>
    </source>
</evidence>
<dbReference type="InterPro" id="IPR036869">
    <property type="entry name" value="J_dom_sf"/>
</dbReference>
<dbReference type="SMART" id="SM00748">
    <property type="entry name" value="HEPN"/>
    <property type="match status" value="1"/>
</dbReference>
<dbReference type="SUPFAM" id="SSF55874">
    <property type="entry name" value="ATPase domain of HSP90 chaperone/DNA topoisomerase II/histidine kinase"/>
    <property type="match status" value="2"/>
</dbReference>
<accession>A0ABM0M6G4</accession>
<dbReference type="SUPFAM" id="SSF81593">
    <property type="entry name" value="Nucleotidyltransferase substrate binding subunit/domain"/>
    <property type="match status" value="1"/>
</dbReference>
<dbReference type="PANTHER" id="PTHR46919:SF2">
    <property type="entry name" value="SACSIN"/>
    <property type="match status" value="1"/>
</dbReference>
<dbReference type="InterPro" id="IPR036890">
    <property type="entry name" value="HATPase_C_sf"/>
</dbReference>
<dbReference type="InterPro" id="IPR058210">
    <property type="entry name" value="SACS/Nov_dom"/>
</dbReference>
<organism evidence="3 4">
    <name type="scientific">Saccoglossus kowalevskii</name>
    <name type="common">Acorn worm</name>
    <dbReference type="NCBI Taxonomy" id="10224"/>
    <lineage>
        <taxon>Eukaryota</taxon>
        <taxon>Metazoa</taxon>
        <taxon>Hemichordata</taxon>
        <taxon>Enteropneusta</taxon>
        <taxon>Harrimaniidae</taxon>
        <taxon>Saccoglossus</taxon>
    </lineage>
</organism>
<dbReference type="PANTHER" id="PTHR46919">
    <property type="entry name" value="ZINC FINGER, C3HC4 TYPE (RING FINGER) FAMILY PROTEIN"/>
    <property type="match status" value="1"/>
</dbReference>
<keyword evidence="3" id="KW-1185">Reference proteome</keyword>
<dbReference type="Proteomes" id="UP000694865">
    <property type="component" value="Unplaced"/>
</dbReference>
<dbReference type="SUPFAM" id="SSF46565">
    <property type="entry name" value="Chaperone J-domain"/>
    <property type="match status" value="1"/>
</dbReference>